<reference evidence="4" key="1">
    <citation type="submission" date="2023-08" db="EMBL/GenBank/DDBJ databases">
        <title>Black Yeasts Isolated from many extreme environments.</title>
        <authorList>
            <person name="Coleine C."/>
            <person name="Stajich J.E."/>
            <person name="Selbmann L."/>
        </authorList>
    </citation>
    <scope>NUCLEOTIDE SEQUENCE</scope>
    <source>
        <strain evidence="4">CCFEE 5810</strain>
    </source>
</reference>
<dbReference type="FunFam" id="3.40.50.720:FF:000336">
    <property type="entry name" value="Aldehyde reductase"/>
    <property type="match status" value="1"/>
</dbReference>
<keyword evidence="1" id="KW-0560">Oxidoreductase</keyword>
<dbReference type="InterPro" id="IPR001509">
    <property type="entry name" value="Epimerase_deHydtase"/>
</dbReference>
<evidence type="ECO:0000313" key="4">
    <source>
        <dbReference type="EMBL" id="KAK5690170.1"/>
    </source>
</evidence>
<sequence length="346" mass="37207">MASKALVLVTGGSGFVGSHCIVQLLGKGYRVRTTVRSLARADDVRQMLRVGGVAEEQVNSVEFCAAELTKDDGWQEACKDSSFVLHVASPFPAAAPKHEDELIVPAREGTLRALRAAKAAGTVKRVVVTSSFAAVGYGHEDRNNPTFTEADWTNVNAAPAYPKSKTIAEKAAWDYIEKEGGEMELAVVNPVAVLGPTLSKSYATSMELVLRLMNGAIPGLPNIKMGLVDVRDVADLHIRAMTDPKAAGQRYIAVAGDFMSMHEIALALKARLGDKARKVTTRQLPDFLVRIVGFFDATVGLIVNELGKNKNASSEKAKSEIGWQPRSREDAMVGAAESLEKFGLLK</sequence>
<evidence type="ECO:0000313" key="5">
    <source>
        <dbReference type="Proteomes" id="UP001310594"/>
    </source>
</evidence>
<dbReference type="InterPro" id="IPR036291">
    <property type="entry name" value="NAD(P)-bd_dom_sf"/>
</dbReference>
<dbReference type="Pfam" id="PF01370">
    <property type="entry name" value="Epimerase"/>
    <property type="match status" value="1"/>
</dbReference>
<feature type="domain" description="NAD-dependent epimerase/dehydratase" evidence="3">
    <location>
        <begin position="7"/>
        <end position="249"/>
    </location>
</feature>
<dbReference type="CDD" id="cd05227">
    <property type="entry name" value="AR_SDR_e"/>
    <property type="match status" value="1"/>
</dbReference>
<evidence type="ECO:0000259" key="3">
    <source>
        <dbReference type="Pfam" id="PF01370"/>
    </source>
</evidence>
<protein>
    <recommendedName>
        <fullName evidence="3">NAD-dependent epimerase/dehydratase domain-containing protein</fullName>
    </recommendedName>
</protein>
<evidence type="ECO:0000256" key="1">
    <source>
        <dbReference type="ARBA" id="ARBA00023002"/>
    </source>
</evidence>
<dbReference type="PANTHER" id="PTHR10366:SF564">
    <property type="entry name" value="STEROL-4-ALPHA-CARBOXYLATE 3-DEHYDROGENASE, DECARBOXYLATING"/>
    <property type="match status" value="1"/>
</dbReference>
<dbReference type="AlphaFoldDB" id="A0AAN7ZY34"/>
<dbReference type="SUPFAM" id="SSF51735">
    <property type="entry name" value="NAD(P)-binding Rossmann-fold domains"/>
    <property type="match status" value="1"/>
</dbReference>
<proteinExistence type="inferred from homology"/>
<comment type="caution">
    <text evidence="4">The sequence shown here is derived from an EMBL/GenBank/DDBJ whole genome shotgun (WGS) entry which is preliminary data.</text>
</comment>
<dbReference type="Proteomes" id="UP001310594">
    <property type="component" value="Unassembled WGS sequence"/>
</dbReference>
<dbReference type="GO" id="GO:0016616">
    <property type="term" value="F:oxidoreductase activity, acting on the CH-OH group of donors, NAD or NADP as acceptor"/>
    <property type="evidence" value="ECO:0007669"/>
    <property type="project" value="TreeGrafter"/>
</dbReference>
<comment type="similarity">
    <text evidence="2">Belongs to the NAD(P)-dependent epimerase/dehydratase family. Dihydroflavonol-4-reductase subfamily.</text>
</comment>
<evidence type="ECO:0000256" key="2">
    <source>
        <dbReference type="ARBA" id="ARBA00023445"/>
    </source>
</evidence>
<gene>
    <name evidence="4" type="ORF">LTR97_012358</name>
</gene>
<dbReference type="PANTHER" id="PTHR10366">
    <property type="entry name" value="NAD DEPENDENT EPIMERASE/DEHYDRATASE"/>
    <property type="match status" value="1"/>
</dbReference>
<accession>A0AAN7ZY34</accession>
<name>A0AAN7ZY34_9PEZI</name>
<dbReference type="Gene3D" id="3.40.50.720">
    <property type="entry name" value="NAD(P)-binding Rossmann-like Domain"/>
    <property type="match status" value="1"/>
</dbReference>
<dbReference type="EMBL" id="JAVRQU010000026">
    <property type="protein sequence ID" value="KAK5690170.1"/>
    <property type="molecule type" value="Genomic_DNA"/>
</dbReference>
<dbReference type="InterPro" id="IPR050425">
    <property type="entry name" value="NAD(P)_dehydrat-like"/>
</dbReference>
<organism evidence="4 5">
    <name type="scientific">Elasticomyces elasticus</name>
    <dbReference type="NCBI Taxonomy" id="574655"/>
    <lineage>
        <taxon>Eukaryota</taxon>
        <taxon>Fungi</taxon>
        <taxon>Dikarya</taxon>
        <taxon>Ascomycota</taxon>
        <taxon>Pezizomycotina</taxon>
        <taxon>Dothideomycetes</taxon>
        <taxon>Dothideomycetidae</taxon>
        <taxon>Mycosphaerellales</taxon>
        <taxon>Teratosphaeriaceae</taxon>
        <taxon>Elasticomyces</taxon>
    </lineage>
</organism>